<accession>E6WSC8</accession>
<name>E6WSC8_PSEUU</name>
<evidence type="ECO:0000313" key="17">
    <source>
        <dbReference type="Proteomes" id="UP000008632"/>
    </source>
</evidence>
<evidence type="ECO:0000256" key="11">
    <source>
        <dbReference type="ARBA" id="ARBA00061305"/>
    </source>
</evidence>
<dbReference type="InterPro" id="IPR011242">
    <property type="entry name" value="ArgB_GNAT"/>
</dbReference>
<keyword evidence="5 12" id="KW-0028">Amino-acid biosynthesis</keyword>
<evidence type="ECO:0000256" key="10">
    <source>
        <dbReference type="ARBA" id="ARBA00048141"/>
    </source>
</evidence>
<evidence type="ECO:0000256" key="4">
    <source>
        <dbReference type="ARBA" id="ARBA00022571"/>
    </source>
</evidence>
<dbReference type="GO" id="GO:0003991">
    <property type="term" value="F:acetylglutamate kinase activity"/>
    <property type="evidence" value="ECO:0007669"/>
    <property type="project" value="UniProtKB-EC"/>
</dbReference>
<gene>
    <name evidence="16" type="ordered locus">Psesu_1229</name>
</gene>
<organism evidence="16 17">
    <name type="scientific">Pseudoxanthomonas suwonensis (strain 11-1)</name>
    <dbReference type="NCBI Taxonomy" id="743721"/>
    <lineage>
        <taxon>Bacteria</taxon>
        <taxon>Pseudomonadati</taxon>
        <taxon>Pseudomonadota</taxon>
        <taxon>Gammaproteobacteria</taxon>
        <taxon>Lysobacterales</taxon>
        <taxon>Lysobacteraceae</taxon>
        <taxon>Pseudoxanthomonas</taxon>
    </lineage>
</organism>
<sequence length="443" mass="49218">MNVPATPTQIQTRQTIVRLLSSMASAKEISQYLKRFSQVDAKRFAVVKVGGAVLRDELEDLTSSLAFLQEVGLTPIVLHGAGPQLDAELSAAGIEKQTVNGLRVTSPEALAIVRRVFQASNLKLVEALQRNGVRATSITGGVFEADYMDRDTYGLVGEVKKVNLAPIEASLNAGSIPVITSLGETPCGQILNINADFAANELVRELQPYKIIFLTGTGGLLDENGRIIDSINLSTEYEHLIRQPWIHGGMKVKIEQIKDLLDSLPLESSVSITRPADLAKELFTHKGSGTLVRRGERVLRVESWKDLDLAGMKTLIESSFGRELVPDYFERTDLLRAYVSENYRAAVILVRTPEGVYLDKFAVLDDAQGEGLGRAVWNLMREETPQLFWRSRHNNQVNIFYYAESDGCIKQEKWKVFWYGITGFDHIERCVAHCATRQPTLVG</sequence>
<dbReference type="NCBIfam" id="TIGR00761">
    <property type="entry name" value="argB"/>
    <property type="match status" value="1"/>
</dbReference>
<dbReference type="UniPathway" id="UPA00068">
    <property type="reaction ID" value="UER00107"/>
</dbReference>
<dbReference type="InterPro" id="IPR001048">
    <property type="entry name" value="Asp/Glu/Uridylate_kinase"/>
</dbReference>
<dbReference type="GO" id="GO:0005524">
    <property type="term" value="F:ATP binding"/>
    <property type="evidence" value="ECO:0007669"/>
    <property type="project" value="UniProtKB-UniRule"/>
</dbReference>
<dbReference type="Proteomes" id="UP000008632">
    <property type="component" value="Chromosome"/>
</dbReference>
<evidence type="ECO:0000256" key="1">
    <source>
        <dbReference type="ARBA" id="ARBA00004828"/>
    </source>
</evidence>
<comment type="pathway">
    <text evidence="1">Amino-acid biosynthesis; L-arginine biosynthesis; N(2)-acetyl-L-ornithine from L-glutamate: step 2/4.</text>
</comment>
<dbReference type="NCBIfam" id="NF003386">
    <property type="entry name" value="PRK04531.1-1"/>
    <property type="match status" value="1"/>
</dbReference>
<dbReference type="SUPFAM" id="SSF55729">
    <property type="entry name" value="Acyl-CoA N-acyltransferases (Nat)"/>
    <property type="match status" value="1"/>
</dbReference>
<feature type="binding site" evidence="13">
    <location>
        <position position="103"/>
    </location>
    <ligand>
        <name>substrate</name>
    </ligand>
</feature>
<evidence type="ECO:0000256" key="7">
    <source>
        <dbReference type="ARBA" id="ARBA00022741"/>
    </source>
</evidence>
<evidence type="ECO:0000256" key="12">
    <source>
        <dbReference type="PIRNR" id="PIRNR036441"/>
    </source>
</evidence>
<dbReference type="Pfam" id="PF00696">
    <property type="entry name" value="AA_kinase"/>
    <property type="match status" value="1"/>
</dbReference>
<keyword evidence="6 12" id="KW-0808">Transferase</keyword>
<dbReference type="eggNOG" id="COG0548">
    <property type="taxonomic scope" value="Bacteria"/>
</dbReference>
<dbReference type="KEGG" id="psu:Psesu_1229"/>
<dbReference type="CDD" id="cd04252">
    <property type="entry name" value="AAK_NAGK-fArgBP"/>
    <property type="match status" value="1"/>
</dbReference>
<keyword evidence="4 12" id="KW-0055">Arginine biosynthesis</keyword>
<keyword evidence="12" id="KW-0963">Cytoplasm</keyword>
<dbReference type="SUPFAM" id="SSF53633">
    <property type="entry name" value="Carbamate kinase-like"/>
    <property type="match status" value="1"/>
</dbReference>
<proteinExistence type="inferred from homology"/>
<evidence type="ECO:0000256" key="6">
    <source>
        <dbReference type="ARBA" id="ARBA00022679"/>
    </source>
</evidence>
<dbReference type="EC" id="2.7.2.8" evidence="2 12"/>
<dbReference type="STRING" id="743721.Psesu_1229"/>
<keyword evidence="9 12" id="KW-0067">ATP-binding</keyword>
<evidence type="ECO:0000256" key="3">
    <source>
        <dbReference type="ARBA" id="ARBA00021197"/>
    </source>
</evidence>
<dbReference type="PANTHER" id="PTHR23342">
    <property type="entry name" value="N-ACETYLGLUTAMATE SYNTHASE"/>
    <property type="match status" value="1"/>
</dbReference>
<evidence type="ECO:0000256" key="8">
    <source>
        <dbReference type="ARBA" id="ARBA00022777"/>
    </source>
</evidence>
<dbReference type="NCBIfam" id="NF003387">
    <property type="entry name" value="PRK04531.1-2"/>
    <property type="match status" value="1"/>
</dbReference>
<dbReference type="EMBL" id="CP002446">
    <property type="protein sequence ID" value="ADV27077.1"/>
    <property type="molecule type" value="Genomic_DNA"/>
</dbReference>
<evidence type="ECO:0000313" key="16">
    <source>
        <dbReference type="EMBL" id="ADV27077.1"/>
    </source>
</evidence>
<dbReference type="InterPro" id="IPR006855">
    <property type="entry name" value="Vertebrate-like_GNAT_dom"/>
</dbReference>
<evidence type="ECO:0000259" key="15">
    <source>
        <dbReference type="PROSITE" id="PS51731"/>
    </source>
</evidence>
<evidence type="ECO:0000256" key="13">
    <source>
        <dbReference type="PIRSR" id="PIRSR036441-50"/>
    </source>
</evidence>
<evidence type="ECO:0000256" key="5">
    <source>
        <dbReference type="ARBA" id="ARBA00022605"/>
    </source>
</evidence>
<dbReference type="AlphaFoldDB" id="E6WSC8"/>
<evidence type="ECO:0000256" key="9">
    <source>
        <dbReference type="ARBA" id="ARBA00022840"/>
    </source>
</evidence>
<dbReference type="HOGENOM" id="CLU_006384_4_1_6"/>
<evidence type="ECO:0000256" key="14">
    <source>
        <dbReference type="PIRSR" id="PIRSR036441-51"/>
    </source>
</evidence>
<feature type="binding site" evidence="13">
    <location>
        <position position="192"/>
    </location>
    <ligand>
        <name>substrate</name>
    </ligand>
</feature>
<dbReference type="GO" id="GO:0005737">
    <property type="term" value="C:cytoplasm"/>
    <property type="evidence" value="ECO:0007669"/>
    <property type="project" value="UniProtKB-SubCell"/>
</dbReference>
<keyword evidence="8 12" id="KW-0418">Kinase</keyword>
<feature type="domain" description="N-acetyltransferase" evidence="15">
    <location>
        <begin position="296"/>
        <end position="442"/>
    </location>
</feature>
<feature type="site" description="Transition state stabilizer" evidence="14">
    <location>
        <position position="48"/>
    </location>
</feature>
<comment type="similarity">
    <text evidence="11">In the N-terminal section; belongs to the acetylglutamate kinase family. ArgB subfamily.</text>
</comment>
<dbReference type="CDD" id="cd04264">
    <property type="entry name" value="DUF619-NAGS"/>
    <property type="match status" value="1"/>
</dbReference>
<reference evidence="16 17" key="1">
    <citation type="submission" date="2011-01" db="EMBL/GenBank/DDBJ databases">
        <title>Complete sequence of Pseudoxanthomonas suwonensis 11-1.</title>
        <authorList>
            <consortium name="US DOE Joint Genome Institute"/>
            <person name="Lucas S."/>
            <person name="Copeland A."/>
            <person name="Lapidus A."/>
            <person name="Cheng J.-F."/>
            <person name="Goodwin L."/>
            <person name="Pitluck S."/>
            <person name="Teshima H."/>
            <person name="Detter J.C."/>
            <person name="Han C."/>
            <person name="Tapia R."/>
            <person name="Land M."/>
            <person name="Hauser L."/>
            <person name="Kyrpides N."/>
            <person name="Ivanova N."/>
            <person name="Ovchinnikova G."/>
            <person name="Siebers A.K."/>
            <person name="Allgaier M."/>
            <person name="Thelen M.P."/>
            <person name="Hugenholtz P."/>
            <person name="Gladden J."/>
            <person name="Woyke T."/>
        </authorList>
    </citation>
    <scope>NUCLEOTIDE SEQUENCE [LARGE SCALE GENOMIC DNA]</scope>
    <source>
        <strain evidence="17">11-1</strain>
    </source>
</reference>
<dbReference type="OrthoDB" id="9803155at2"/>
<dbReference type="GO" id="GO:0004042">
    <property type="term" value="F:L-glutamate N-acetyltransferase activity"/>
    <property type="evidence" value="ECO:0007669"/>
    <property type="project" value="TreeGrafter"/>
</dbReference>
<protein>
    <recommendedName>
        <fullName evidence="3 12">Acetylglutamate kinase</fullName>
        <ecNumber evidence="2 12">2.7.2.8</ecNumber>
    </recommendedName>
</protein>
<dbReference type="InterPro" id="IPR036393">
    <property type="entry name" value="AceGlu_kinase-like_sf"/>
</dbReference>
<dbReference type="Gene3D" id="3.40.1160.10">
    <property type="entry name" value="Acetylglutamate kinase-like"/>
    <property type="match status" value="1"/>
</dbReference>
<dbReference type="InterPro" id="IPR004662">
    <property type="entry name" value="AcgluKinase_fam"/>
</dbReference>
<dbReference type="PIRSF" id="PIRSF036441">
    <property type="entry name" value="NAGK_DUF619"/>
    <property type="match status" value="1"/>
</dbReference>
<feature type="site" description="Transition state stabilizer" evidence="14">
    <location>
        <position position="253"/>
    </location>
</feature>
<dbReference type="Pfam" id="PF04768">
    <property type="entry name" value="NAT"/>
    <property type="match status" value="1"/>
</dbReference>
<dbReference type="GO" id="GO:0006526">
    <property type="term" value="P:L-arginine biosynthetic process"/>
    <property type="evidence" value="ECO:0007669"/>
    <property type="project" value="UniProtKB-UniRule"/>
</dbReference>
<keyword evidence="7 12" id="KW-0547">Nucleotide-binding</keyword>
<comment type="catalytic activity">
    <reaction evidence="10 12">
        <text>N-acetyl-L-glutamate + ATP = N-acetyl-L-glutamyl 5-phosphate + ADP</text>
        <dbReference type="Rhea" id="RHEA:14629"/>
        <dbReference type="ChEBI" id="CHEBI:30616"/>
        <dbReference type="ChEBI" id="CHEBI:44337"/>
        <dbReference type="ChEBI" id="CHEBI:57936"/>
        <dbReference type="ChEBI" id="CHEBI:456216"/>
        <dbReference type="EC" id="2.7.2.8"/>
    </reaction>
</comment>
<dbReference type="PANTHER" id="PTHR23342:SF0">
    <property type="entry name" value="N-ACETYLGLUTAMATE SYNTHASE, MITOCHONDRIAL"/>
    <property type="match status" value="1"/>
</dbReference>
<feature type="binding site" evidence="13">
    <location>
        <begin position="81"/>
        <end position="82"/>
    </location>
    <ligand>
        <name>substrate</name>
    </ligand>
</feature>
<dbReference type="FunFam" id="3.40.1160.10:FF:000046">
    <property type="entry name" value="N-acetylglutamate kinase / N-acetylglutamate synthase"/>
    <property type="match status" value="1"/>
</dbReference>
<dbReference type="InterPro" id="IPR016181">
    <property type="entry name" value="Acyl_CoA_acyltransferase"/>
</dbReference>
<comment type="subcellular location">
    <subcellularLocation>
        <location evidence="12">Cytoplasm</location>
    </subcellularLocation>
</comment>
<dbReference type="PROSITE" id="PS51731">
    <property type="entry name" value="GNAT_NAGS"/>
    <property type="match status" value="1"/>
</dbReference>
<dbReference type="Gene3D" id="3.40.630.30">
    <property type="match status" value="1"/>
</dbReference>
<keyword evidence="17" id="KW-1185">Reference proteome</keyword>
<dbReference type="InterPro" id="IPR041734">
    <property type="entry name" value="NAGK-fArgBP"/>
</dbReference>
<evidence type="ECO:0000256" key="2">
    <source>
        <dbReference type="ARBA" id="ARBA00013065"/>
    </source>
</evidence>